<gene>
    <name evidence="14" type="ORF">ONZ51_g9702</name>
</gene>
<feature type="transmembrane region" description="Helical" evidence="12">
    <location>
        <begin position="490"/>
        <end position="510"/>
    </location>
</feature>
<dbReference type="Pfam" id="PF01794">
    <property type="entry name" value="Ferric_reduct"/>
    <property type="match status" value="1"/>
</dbReference>
<dbReference type="InterPro" id="IPR039261">
    <property type="entry name" value="FNR_nucleotide-bd"/>
</dbReference>
<evidence type="ECO:0000313" key="14">
    <source>
        <dbReference type="EMBL" id="KAJ8468350.1"/>
    </source>
</evidence>
<evidence type="ECO:0000256" key="7">
    <source>
        <dbReference type="ARBA" id="ARBA00023002"/>
    </source>
</evidence>
<dbReference type="GO" id="GO:0015677">
    <property type="term" value="P:copper ion import"/>
    <property type="evidence" value="ECO:0007669"/>
    <property type="project" value="TreeGrafter"/>
</dbReference>
<dbReference type="InterPro" id="IPR051410">
    <property type="entry name" value="Ferric/Cupric_Reductase"/>
</dbReference>
<keyword evidence="5" id="KW-0249">Electron transport</keyword>
<feature type="transmembrane region" description="Helical" evidence="12">
    <location>
        <begin position="290"/>
        <end position="310"/>
    </location>
</feature>
<evidence type="ECO:0000256" key="1">
    <source>
        <dbReference type="ARBA" id="ARBA00004141"/>
    </source>
</evidence>
<comment type="similarity">
    <text evidence="2">Belongs to the ferric reductase (FRE) family.</text>
</comment>
<evidence type="ECO:0000256" key="12">
    <source>
        <dbReference type="SAM" id="Phobius"/>
    </source>
</evidence>
<dbReference type="GO" id="GO:0006879">
    <property type="term" value="P:intracellular iron ion homeostasis"/>
    <property type="evidence" value="ECO:0007669"/>
    <property type="project" value="TreeGrafter"/>
</dbReference>
<dbReference type="PANTHER" id="PTHR32361:SF9">
    <property type="entry name" value="FERRIC REDUCTASE TRANSMEMBRANE COMPONENT 3-RELATED"/>
    <property type="match status" value="1"/>
</dbReference>
<dbReference type="Pfam" id="PF08022">
    <property type="entry name" value="FAD_binding_8"/>
    <property type="match status" value="1"/>
</dbReference>
<comment type="subcellular location">
    <subcellularLocation>
        <location evidence="1">Membrane</location>
        <topology evidence="1">Multi-pass membrane protein</topology>
    </subcellularLocation>
</comment>
<evidence type="ECO:0000256" key="9">
    <source>
        <dbReference type="ARBA" id="ARBA00023136"/>
    </source>
</evidence>
<evidence type="ECO:0000313" key="15">
    <source>
        <dbReference type="Proteomes" id="UP001215151"/>
    </source>
</evidence>
<evidence type="ECO:0000256" key="8">
    <source>
        <dbReference type="ARBA" id="ARBA00023065"/>
    </source>
</evidence>
<dbReference type="SFLD" id="SFLDS00052">
    <property type="entry name" value="Ferric_Reductase_Domain"/>
    <property type="match status" value="1"/>
</dbReference>
<dbReference type="Pfam" id="PF08030">
    <property type="entry name" value="NAD_binding_6"/>
    <property type="match status" value="1"/>
</dbReference>
<organism evidence="14 15">
    <name type="scientific">Trametes cubensis</name>
    <dbReference type="NCBI Taxonomy" id="1111947"/>
    <lineage>
        <taxon>Eukaryota</taxon>
        <taxon>Fungi</taxon>
        <taxon>Dikarya</taxon>
        <taxon>Basidiomycota</taxon>
        <taxon>Agaricomycotina</taxon>
        <taxon>Agaricomycetes</taxon>
        <taxon>Polyporales</taxon>
        <taxon>Polyporaceae</taxon>
        <taxon>Trametes</taxon>
    </lineage>
</organism>
<dbReference type="InterPro" id="IPR013112">
    <property type="entry name" value="FAD-bd_8"/>
</dbReference>
<keyword evidence="6 12" id="KW-1133">Transmembrane helix</keyword>
<feature type="transmembrane region" description="Helical" evidence="12">
    <location>
        <begin position="71"/>
        <end position="93"/>
    </location>
</feature>
<keyword evidence="15" id="KW-1185">Reference proteome</keyword>
<sequence length="672" mass="74245">MPYKPPRFTPILEGKSSISSSLRSLRALFSLSPSTVLLVMSQPGASAQADPGAFGDFAIVSERNMMYPQQVWWLLAGVIALISIAHILSLLYATSYTLRHGRAPVDTGGKQDIEGYGATHPRRFSWSRLPLALVNYFRVVSFRNTIDVGESISVTHAEAWLTIGYIVGLFTWLFINTTDTSGSALSWTYWSGRAGSLAVSQFPLITALGTKNSILAYITGISYDKLNFMHRMTARIVFILLWVHAGSKIATTPAESFQSLFLRLGLIAIVAFTLLIIVSYRSIRARFYELFFFSHFALVLIMLLGGYFHAKQVTPLTYYIWPSLLVWAVDRFLRLLRVVYYNSFFLSGRTPPLGTEAALELLSPRFVRLRIARPPPLKWTPGQAAFLIVPSVSRLSIEAHPFTIAGVDSRYRVRRKPIQAADSRVTLCDSDSHGYMLGAKPCWEELEFMINVRDGFTKRLAKAAEKGERVRVLVDGPYGFSPNLRGDDTVLLVAGGSGISLVLSVFLGLIRRGDVRAGKSRCRRVVFVWSIRDAKQLEWISTTLVDALAVVPAELGVSIRIFITSGSRQFTGNPRQPAGGQSVIESQSERDTTNNNAMGLLTVLDAVLITPGRPELSKMLKEIAAAAGRLSVTVCGSQAIVKSCREALRIPFMSFMYGAPSVTLHVESFGYA</sequence>
<evidence type="ECO:0000256" key="5">
    <source>
        <dbReference type="ARBA" id="ARBA00022982"/>
    </source>
</evidence>
<keyword evidence="10" id="KW-0325">Glycoprotein</keyword>
<dbReference type="InterPro" id="IPR013121">
    <property type="entry name" value="Fe_red_NAD-bd_6"/>
</dbReference>
<dbReference type="Gene3D" id="3.40.50.80">
    <property type="entry name" value="Nucleotide-binding domain of ferredoxin-NADP reductase (FNR) module"/>
    <property type="match status" value="1"/>
</dbReference>
<keyword evidence="3" id="KW-0813">Transport</keyword>
<accession>A0AAD7X9J8</accession>
<proteinExistence type="inferred from homology"/>
<dbReference type="PROSITE" id="PS51384">
    <property type="entry name" value="FAD_FR"/>
    <property type="match status" value="1"/>
</dbReference>
<evidence type="ECO:0000256" key="3">
    <source>
        <dbReference type="ARBA" id="ARBA00022448"/>
    </source>
</evidence>
<feature type="transmembrane region" description="Helical" evidence="12">
    <location>
        <begin position="159"/>
        <end position="175"/>
    </location>
</feature>
<dbReference type="SUPFAM" id="SSF52343">
    <property type="entry name" value="Ferredoxin reductase-like, C-terminal NADP-linked domain"/>
    <property type="match status" value="1"/>
</dbReference>
<keyword evidence="7" id="KW-0560">Oxidoreductase</keyword>
<keyword evidence="9 12" id="KW-0472">Membrane</keyword>
<dbReference type="InterPro" id="IPR017927">
    <property type="entry name" value="FAD-bd_FR_type"/>
</dbReference>
<evidence type="ECO:0000256" key="2">
    <source>
        <dbReference type="ARBA" id="ARBA00006278"/>
    </source>
</evidence>
<feature type="region of interest" description="Disordered" evidence="11">
    <location>
        <begin position="571"/>
        <end position="591"/>
    </location>
</feature>
<evidence type="ECO:0000256" key="6">
    <source>
        <dbReference type="ARBA" id="ARBA00022989"/>
    </source>
</evidence>
<feature type="domain" description="FAD-binding FR-type" evidence="13">
    <location>
        <begin position="349"/>
        <end position="484"/>
    </location>
</feature>
<feature type="transmembrane region" description="Helical" evidence="12">
    <location>
        <begin position="228"/>
        <end position="245"/>
    </location>
</feature>
<feature type="transmembrane region" description="Helical" evidence="12">
    <location>
        <begin position="257"/>
        <end position="278"/>
    </location>
</feature>
<reference evidence="14" key="1">
    <citation type="submission" date="2022-11" db="EMBL/GenBank/DDBJ databases">
        <title>Genome Sequence of Cubamyces cubensis.</title>
        <authorList>
            <person name="Buettner E."/>
        </authorList>
    </citation>
    <scope>NUCLEOTIDE SEQUENCE</scope>
    <source>
        <strain evidence="14">MPL-01</strain>
    </source>
</reference>
<evidence type="ECO:0000256" key="11">
    <source>
        <dbReference type="SAM" id="MobiDB-lite"/>
    </source>
</evidence>
<dbReference type="GO" id="GO:0000293">
    <property type="term" value="F:ferric-chelate reductase activity"/>
    <property type="evidence" value="ECO:0007669"/>
    <property type="project" value="UniProtKB-ARBA"/>
</dbReference>
<dbReference type="CDD" id="cd06186">
    <property type="entry name" value="NOX_Duox_like_FAD_NADP"/>
    <property type="match status" value="1"/>
</dbReference>
<comment type="caution">
    <text evidence="14">The sequence shown here is derived from an EMBL/GenBank/DDBJ whole genome shotgun (WGS) entry which is preliminary data.</text>
</comment>
<dbReference type="Proteomes" id="UP001215151">
    <property type="component" value="Unassembled WGS sequence"/>
</dbReference>
<dbReference type="GO" id="GO:0005886">
    <property type="term" value="C:plasma membrane"/>
    <property type="evidence" value="ECO:0007669"/>
    <property type="project" value="TreeGrafter"/>
</dbReference>
<keyword evidence="4 12" id="KW-0812">Transmembrane</keyword>
<dbReference type="GO" id="GO:0006826">
    <property type="term" value="P:iron ion transport"/>
    <property type="evidence" value="ECO:0007669"/>
    <property type="project" value="TreeGrafter"/>
</dbReference>
<dbReference type="PANTHER" id="PTHR32361">
    <property type="entry name" value="FERRIC/CUPRIC REDUCTASE TRANSMEMBRANE COMPONENT"/>
    <property type="match status" value="1"/>
</dbReference>
<protein>
    <recommendedName>
        <fullName evidence="13">FAD-binding FR-type domain-containing protein</fullName>
    </recommendedName>
</protein>
<dbReference type="InterPro" id="IPR013130">
    <property type="entry name" value="Fe3_Rdtase_TM_dom"/>
</dbReference>
<dbReference type="EMBL" id="JAPEVG010000342">
    <property type="protein sequence ID" value="KAJ8468350.1"/>
    <property type="molecule type" value="Genomic_DNA"/>
</dbReference>
<evidence type="ECO:0000256" key="10">
    <source>
        <dbReference type="ARBA" id="ARBA00023180"/>
    </source>
</evidence>
<evidence type="ECO:0000259" key="13">
    <source>
        <dbReference type="PROSITE" id="PS51384"/>
    </source>
</evidence>
<evidence type="ECO:0000256" key="4">
    <source>
        <dbReference type="ARBA" id="ARBA00022692"/>
    </source>
</evidence>
<keyword evidence="8" id="KW-0406">Ion transport</keyword>
<dbReference type="SFLD" id="SFLDG01168">
    <property type="entry name" value="Ferric_reductase_subgroup_(FRE"/>
    <property type="match status" value="1"/>
</dbReference>
<dbReference type="AlphaFoldDB" id="A0AAD7X9J8"/>
<name>A0AAD7X9J8_9APHY</name>